<organism evidence="5 6">
    <name type="scientific">Alistipes onderdonkii</name>
    <dbReference type="NCBI Taxonomy" id="328813"/>
    <lineage>
        <taxon>Bacteria</taxon>
        <taxon>Pseudomonadati</taxon>
        <taxon>Bacteroidota</taxon>
        <taxon>Bacteroidia</taxon>
        <taxon>Bacteroidales</taxon>
        <taxon>Rikenellaceae</taxon>
        <taxon>Alistipes</taxon>
    </lineage>
</organism>
<protein>
    <submittedName>
        <fullName evidence="5">VRR-NUC domain-containing protein</fullName>
    </submittedName>
</protein>
<dbReference type="EMBL" id="VVXH01000001">
    <property type="protein sequence ID" value="KAA2381268.1"/>
    <property type="molecule type" value="Genomic_DNA"/>
</dbReference>
<dbReference type="InterPro" id="IPR014883">
    <property type="entry name" value="VRR_NUC"/>
</dbReference>
<proteinExistence type="predicted"/>
<comment type="cofactor">
    <cofactor evidence="1">
        <name>Mg(2+)</name>
        <dbReference type="ChEBI" id="CHEBI:18420"/>
    </cofactor>
</comment>
<gene>
    <name evidence="5" type="ORF">F2Y10_01945</name>
</gene>
<dbReference type="SMART" id="SM00990">
    <property type="entry name" value="VRR_NUC"/>
    <property type="match status" value="1"/>
</dbReference>
<dbReference type="InterPro" id="IPR011856">
    <property type="entry name" value="tRNA_endonuc-like_dom_sf"/>
</dbReference>
<sequence>MRHQESIIQQTCVRWFRMKYPQLALLLFAVPNGGARLRSEAAIMKAEGTMKGVADLLLLFPAKRFHGLCIEMKTPTGRQQPSQKAWQERAEWAGYKYVICRSFDEFMAEIDAYLK</sequence>
<dbReference type="GO" id="GO:0016788">
    <property type="term" value="F:hydrolase activity, acting on ester bonds"/>
    <property type="evidence" value="ECO:0007669"/>
    <property type="project" value="InterPro"/>
</dbReference>
<dbReference type="Pfam" id="PF08774">
    <property type="entry name" value="VRR_NUC"/>
    <property type="match status" value="1"/>
</dbReference>
<dbReference type="GO" id="GO:0003676">
    <property type="term" value="F:nucleic acid binding"/>
    <property type="evidence" value="ECO:0007669"/>
    <property type="project" value="InterPro"/>
</dbReference>
<comment type="caution">
    <text evidence="5">The sequence shown here is derived from an EMBL/GenBank/DDBJ whole genome shotgun (WGS) entry which is preliminary data.</text>
</comment>
<dbReference type="Proteomes" id="UP000322940">
    <property type="component" value="Unassembled WGS sequence"/>
</dbReference>
<feature type="domain" description="VRR-NUC" evidence="4">
    <location>
        <begin position="2"/>
        <end position="104"/>
    </location>
</feature>
<accession>A0A5B3H6U5</accession>
<keyword evidence="3" id="KW-0378">Hydrolase</keyword>
<keyword evidence="2" id="KW-0540">Nuclease</keyword>
<evidence type="ECO:0000256" key="1">
    <source>
        <dbReference type="ARBA" id="ARBA00001946"/>
    </source>
</evidence>
<evidence type="ECO:0000313" key="5">
    <source>
        <dbReference type="EMBL" id="KAA2381268.1"/>
    </source>
</evidence>
<dbReference type="RefSeq" id="WP_004328717.1">
    <property type="nucleotide sequence ID" value="NZ_JADMQE010000005.1"/>
</dbReference>
<evidence type="ECO:0000256" key="3">
    <source>
        <dbReference type="ARBA" id="ARBA00022801"/>
    </source>
</evidence>
<reference evidence="5 6" key="1">
    <citation type="journal article" date="2019" name="Nat. Med.">
        <title>A library of human gut bacterial isolates paired with longitudinal multiomics data enables mechanistic microbiome research.</title>
        <authorList>
            <person name="Poyet M."/>
            <person name="Groussin M."/>
            <person name="Gibbons S.M."/>
            <person name="Avila-Pacheco J."/>
            <person name="Jiang X."/>
            <person name="Kearney S.M."/>
            <person name="Perrotta A.R."/>
            <person name="Berdy B."/>
            <person name="Zhao S."/>
            <person name="Lieberman T.D."/>
            <person name="Swanson P.K."/>
            <person name="Smith M."/>
            <person name="Roesemann S."/>
            <person name="Alexander J.E."/>
            <person name="Rich S.A."/>
            <person name="Livny J."/>
            <person name="Vlamakis H."/>
            <person name="Clish C."/>
            <person name="Bullock K."/>
            <person name="Deik A."/>
            <person name="Scott J."/>
            <person name="Pierce K.A."/>
            <person name="Xavier R.J."/>
            <person name="Alm E.J."/>
        </authorList>
    </citation>
    <scope>NUCLEOTIDE SEQUENCE [LARGE SCALE GENOMIC DNA]</scope>
    <source>
        <strain evidence="5 6">BIOML-A266</strain>
    </source>
</reference>
<dbReference type="Gene3D" id="3.40.1350.10">
    <property type="match status" value="1"/>
</dbReference>
<evidence type="ECO:0000313" key="6">
    <source>
        <dbReference type="Proteomes" id="UP000322940"/>
    </source>
</evidence>
<evidence type="ECO:0000256" key="2">
    <source>
        <dbReference type="ARBA" id="ARBA00022722"/>
    </source>
</evidence>
<dbReference type="GO" id="GO:0004518">
    <property type="term" value="F:nuclease activity"/>
    <property type="evidence" value="ECO:0007669"/>
    <property type="project" value="UniProtKB-KW"/>
</dbReference>
<name>A0A5B3H6U5_9BACT</name>
<dbReference type="AlphaFoldDB" id="A0A5B3H6U5"/>
<dbReference type="GeneID" id="73803046"/>
<evidence type="ECO:0000259" key="4">
    <source>
        <dbReference type="SMART" id="SM00990"/>
    </source>
</evidence>